<dbReference type="EMBL" id="CP120678">
    <property type="protein sequence ID" value="WIW71368.1"/>
    <property type="molecule type" value="Genomic_DNA"/>
</dbReference>
<evidence type="ECO:0000313" key="4">
    <source>
        <dbReference type="EMBL" id="WIW71368.1"/>
    </source>
</evidence>
<feature type="binding site" evidence="2">
    <location>
        <position position="237"/>
    </location>
    <ligand>
        <name>[2Fe-2S] cluster</name>
        <dbReference type="ChEBI" id="CHEBI:190135"/>
    </ligand>
</feature>
<keyword evidence="1" id="KW-0274">FAD</keyword>
<dbReference type="GO" id="GO:0006221">
    <property type="term" value="P:pyrimidine nucleotide biosynthetic process"/>
    <property type="evidence" value="ECO:0007669"/>
    <property type="project" value="InterPro"/>
</dbReference>
<dbReference type="SUPFAM" id="SSF52343">
    <property type="entry name" value="Ferredoxin reductase-like, C-terminal NADP-linked domain"/>
    <property type="match status" value="1"/>
</dbReference>
<protein>
    <submittedName>
        <fullName evidence="4">Sulfide/dihydroorotate dehydrogenase-like FAD/NAD-binding protein</fullName>
    </submittedName>
</protein>
<keyword evidence="1" id="KW-0285">Flavoprotein</keyword>
<keyword evidence="2" id="KW-0479">Metal-binding</keyword>
<evidence type="ECO:0000259" key="3">
    <source>
        <dbReference type="PROSITE" id="PS51384"/>
    </source>
</evidence>
<feature type="binding site" evidence="1">
    <location>
        <begin position="62"/>
        <end position="64"/>
    </location>
    <ligand>
        <name>FAD</name>
        <dbReference type="ChEBI" id="CHEBI:57692"/>
    </ligand>
</feature>
<accession>A0A9Y2AKE6</accession>
<sequence length="288" mass="31071">MYKILTKKELSQGVQLFEIEAPLIAKKAQPGQFVIVRIDEDGERIPLTIADFNRDKGTITIIFQEVGGSTKQLGDLNEGDSILDFVGPLGKATHIEKIGNVVCIGGGIGVAPVYPIARGMKQAGNHVVSIMGARNESILILEEEMNAVSDKVYITTDDGSKGHKGFVTDQLKMLIDSGLEISLVIAIGPVVMMRSVAETTRQYGIKTIVSLNPIMVDGTGMCGGCRVQVGNESKFACVDGPEFDAHQVDFNGLMSRQRMYKTQEAAHECQCEKQGKAKGGDGCQCHSH</sequence>
<dbReference type="RefSeq" id="WP_147667687.1">
    <property type="nucleotide sequence ID" value="NZ_CP120678.1"/>
</dbReference>
<feature type="binding site" evidence="2">
    <location>
        <position position="222"/>
    </location>
    <ligand>
        <name>[2Fe-2S] cluster</name>
        <dbReference type="ChEBI" id="CHEBI:190135"/>
    </ligand>
</feature>
<dbReference type="Pfam" id="PF10418">
    <property type="entry name" value="DHODB_Fe-S_bind"/>
    <property type="match status" value="1"/>
</dbReference>
<proteinExistence type="predicted"/>
<dbReference type="Proteomes" id="UP001243623">
    <property type="component" value="Chromosome"/>
</dbReference>
<name>A0A9Y2AKE6_9FIRM</name>
<dbReference type="GO" id="GO:0051537">
    <property type="term" value="F:2 iron, 2 sulfur cluster binding"/>
    <property type="evidence" value="ECO:0007669"/>
    <property type="project" value="UniProtKB-KW"/>
</dbReference>
<organism evidence="4 5">
    <name type="scientific">Selenobaculum gibii</name>
    <dbReference type="NCBI Taxonomy" id="3054208"/>
    <lineage>
        <taxon>Bacteria</taxon>
        <taxon>Bacillati</taxon>
        <taxon>Bacillota</taxon>
        <taxon>Negativicutes</taxon>
        <taxon>Selenomonadales</taxon>
        <taxon>Selenomonadaceae</taxon>
        <taxon>Selenobaculum</taxon>
    </lineage>
</organism>
<feature type="domain" description="FAD-binding FR-type" evidence="3">
    <location>
        <begin position="1"/>
        <end position="95"/>
    </location>
</feature>
<dbReference type="Pfam" id="PF00175">
    <property type="entry name" value="NAD_binding_1"/>
    <property type="match status" value="1"/>
</dbReference>
<dbReference type="PANTHER" id="PTHR43513:SF3">
    <property type="entry name" value="DIHYDROOROTATE DEHYDROGENASE B (NAD(+)), ELECTRON TRANSFER SUBUNIT-RELATED"/>
    <property type="match status" value="1"/>
</dbReference>
<dbReference type="GO" id="GO:0016491">
    <property type="term" value="F:oxidoreductase activity"/>
    <property type="evidence" value="ECO:0007669"/>
    <property type="project" value="InterPro"/>
</dbReference>
<gene>
    <name evidence="4" type="ORF">P3F81_03385</name>
</gene>
<dbReference type="PIRSF" id="PIRSF006816">
    <property type="entry name" value="Cyc3_hyd_g"/>
    <property type="match status" value="1"/>
</dbReference>
<dbReference type="Gene3D" id="2.40.30.10">
    <property type="entry name" value="Translation factors"/>
    <property type="match status" value="1"/>
</dbReference>
<dbReference type="SUPFAM" id="SSF63380">
    <property type="entry name" value="Riboflavin synthase domain-like"/>
    <property type="match status" value="1"/>
</dbReference>
<dbReference type="InterPro" id="IPR019480">
    <property type="entry name" value="Dihydroorotate_DH_Fe-S-bd"/>
</dbReference>
<keyword evidence="2" id="KW-0001">2Fe-2S</keyword>
<keyword evidence="5" id="KW-1185">Reference proteome</keyword>
<dbReference type="AlphaFoldDB" id="A0A9Y2AKE6"/>
<dbReference type="PROSITE" id="PS51384">
    <property type="entry name" value="FAD_FR"/>
    <property type="match status" value="1"/>
</dbReference>
<dbReference type="InterPro" id="IPR001433">
    <property type="entry name" value="OxRdtase_FAD/NAD-bd"/>
</dbReference>
<dbReference type="InterPro" id="IPR039261">
    <property type="entry name" value="FNR_nucleotide-bd"/>
</dbReference>
<dbReference type="InterPro" id="IPR017938">
    <property type="entry name" value="Riboflavin_synthase-like_b-brl"/>
</dbReference>
<dbReference type="PANTHER" id="PTHR43513">
    <property type="entry name" value="DIHYDROOROTATE DEHYDROGENASE B (NAD(+)), ELECTRON TRANSFER SUBUNIT"/>
    <property type="match status" value="1"/>
</dbReference>
<dbReference type="NCBIfam" id="NF004862">
    <property type="entry name" value="PRK06222.1"/>
    <property type="match status" value="1"/>
</dbReference>
<reference evidence="4" key="1">
    <citation type="submission" date="2023-03" db="EMBL/GenBank/DDBJ databases">
        <title>Selenobaculum gbiensis gen. nov. sp. nov., a new bacterium isolated from the gut microbiota of IBD patient.</title>
        <authorList>
            <person name="Yeo S."/>
            <person name="Park H."/>
            <person name="Huh C.S."/>
        </authorList>
    </citation>
    <scope>NUCLEOTIDE SEQUENCE</scope>
    <source>
        <strain evidence="4">ICN-92133</strain>
    </source>
</reference>
<dbReference type="GO" id="GO:0046872">
    <property type="term" value="F:metal ion binding"/>
    <property type="evidence" value="ECO:0007669"/>
    <property type="project" value="UniProtKB-KW"/>
</dbReference>
<dbReference type="InterPro" id="IPR050353">
    <property type="entry name" value="PyrK_electron_transfer"/>
</dbReference>
<dbReference type="InterPro" id="IPR017927">
    <property type="entry name" value="FAD-bd_FR_type"/>
</dbReference>
<evidence type="ECO:0000313" key="5">
    <source>
        <dbReference type="Proteomes" id="UP001243623"/>
    </source>
</evidence>
<evidence type="ECO:0000256" key="2">
    <source>
        <dbReference type="PIRSR" id="PIRSR006816-2"/>
    </source>
</evidence>
<comment type="cofactor">
    <cofactor evidence="1">
        <name>FAD</name>
        <dbReference type="ChEBI" id="CHEBI:57692"/>
    </cofactor>
    <text evidence="1">Binds 1 FAD per subunit.</text>
</comment>
<keyword evidence="2" id="KW-0408">Iron</keyword>
<comment type="cofactor">
    <cofactor evidence="2">
        <name>[2Fe-2S] cluster</name>
        <dbReference type="ChEBI" id="CHEBI:190135"/>
    </cofactor>
    <text evidence="2">Binds 1 [2Fe-2S] cluster per subunit.</text>
</comment>
<feature type="binding site" evidence="2">
    <location>
        <position position="225"/>
    </location>
    <ligand>
        <name>[2Fe-2S] cluster</name>
        <dbReference type="ChEBI" id="CHEBI:190135"/>
    </ligand>
</feature>
<keyword evidence="2" id="KW-0411">Iron-sulfur</keyword>
<evidence type="ECO:0000256" key="1">
    <source>
        <dbReference type="PIRSR" id="PIRSR006816-1"/>
    </source>
</evidence>
<dbReference type="KEGG" id="sgbi:P3F81_03385"/>
<dbReference type="CDD" id="cd06219">
    <property type="entry name" value="DHOD_e_trans_like1"/>
    <property type="match status" value="1"/>
</dbReference>
<dbReference type="GO" id="GO:0050660">
    <property type="term" value="F:flavin adenine dinucleotide binding"/>
    <property type="evidence" value="ECO:0007669"/>
    <property type="project" value="InterPro"/>
</dbReference>
<dbReference type="Gene3D" id="3.40.50.80">
    <property type="entry name" value="Nucleotide-binding domain of ferredoxin-NADP reductase (FNR) module"/>
    <property type="match status" value="1"/>
</dbReference>
<dbReference type="InterPro" id="IPR012165">
    <property type="entry name" value="Cyt_c3_hydrogenase_gsu"/>
</dbReference>